<dbReference type="AlphaFoldDB" id="A0A7X0B2R0"/>
<accession>A0A7X0B2R0</accession>
<organism evidence="2 3">
    <name type="scientific">Nitrospirillum iridis</name>
    <dbReference type="NCBI Taxonomy" id="765888"/>
    <lineage>
        <taxon>Bacteria</taxon>
        <taxon>Pseudomonadati</taxon>
        <taxon>Pseudomonadota</taxon>
        <taxon>Alphaproteobacteria</taxon>
        <taxon>Rhodospirillales</taxon>
        <taxon>Azospirillaceae</taxon>
        <taxon>Nitrospirillum</taxon>
    </lineage>
</organism>
<protein>
    <submittedName>
        <fullName evidence="2">Uncharacterized protein</fullName>
    </submittedName>
</protein>
<dbReference type="Proteomes" id="UP000539175">
    <property type="component" value="Unassembled WGS sequence"/>
</dbReference>
<keyword evidence="3" id="KW-1185">Reference proteome</keyword>
<feature type="region of interest" description="Disordered" evidence="1">
    <location>
        <begin position="1"/>
        <end position="32"/>
    </location>
</feature>
<evidence type="ECO:0000313" key="3">
    <source>
        <dbReference type="Proteomes" id="UP000539175"/>
    </source>
</evidence>
<name>A0A7X0B2R0_9PROT</name>
<proteinExistence type="predicted"/>
<dbReference type="EMBL" id="JACIIZ010000018">
    <property type="protein sequence ID" value="MBB6254602.1"/>
    <property type="molecule type" value="Genomic_DNA"/>
</dbReference>
<reference evidence="2 3" key="1">
    <citation type="submission" date="2020-08" db="EMBL/GenBank/DDBJ databases">
        <title>Genomic Encyclopedia of Type Strains, Phase IV (KMG-IV): sequencing the most valuable type-strain genomes for metagenomic binning, comparative biology and taxonomic classification.</title>
        <authorList>
            <person name="Goeker M."/>
        </authorList>
    </citation>
    <scope>NUCLEOTIDE SEQUENCE [LARGE SCALE GENOMIC DNA]</scope>
    <source>
        <strain evidence="2 3">DSM 22198</strain>
    </source>
</reference>
<sequence length="32" mass="3547">MGRLLDGDAAARLSRAAPPVDLKEKDDEERNH</sequence>
<gene>
    <name evidence="2" type="ORF">FHS74_005192</name>
</gene>
<evidence type="ECO:0000256" key="1">
    <source>
        <dbReference type="SAM" id="MobiDB-lite"/>
    </source>
</evidence>
<comment type="caution">
    <text evidence="2">The sequence shown here is derived from an EMBL/GenBank/DDBJ whole genome shotgun (WGS) entry which is preliminary data.</text>
</comment>
<feature type="compositionally biased region" description="Basic and acidic residues" evidence="1">
    <location>
        <begin position="21"/>
        <end position="32"/>
    </location>
</feature>
<evidence type="ECO:0000313" key="2">
    <source>
        <dbReference type="EMBL" id="MBB6254602.1"/>
    </source>
</evidence>